<comment type="caution">
    <text evidence="5">The sequence shown here is derived from an EMBL/GenBank/DDBJ whole genome shotgun (WGS) entry which is preliminary data.</text>
</comment>
<dbReference type="PROSITE" id="PS51683">
    <property type="entry name" value="SAM_OMT_II"/>
    <property type="match status" value="1"/>
</dbReference>
<keyword evidence="1 5" id="KW-0489">Methyltransferase</keyword>
<dbReference type="Gene3D" id="1.10.10.10">
    <property type="entry name" value="Winged helix-like DNA-binding domain superfamily/Winged helix DNA-binding domain"/>
    <property type="match status" value="1"/>
</dbReference>
<evidence type="ECO:0000256" key="1">
    <source>
        <dbReference type="ARBA" id="ARBA00022603"/>
    </source>
</evidence>
<dbReference type="EMBL" id="BAAAPY010000011">
    <property type="protein sequence ID" value="GAA2083583.1"/>
    <property type="molecule type" value="Genomic_DNA"/>
</dbReference>
<sequence>MTKISSMNDLVGPLFGAAAFQMLHAGVELGLFPLLSEKGELGDEEIGAALELSDRSTRILLLGVTSLGLTEVSDGRYRNADLLNGMFADGSWEIFADIVEFEARLVYLPLSDLVESLRTNSNTGLARFPGPGDDLYHRLPASPELEALFYRCMRSWSRLSNPVLVAKADLTGLHSVLDIGGGDGVNAIALARENPGVQFTVVDLPGALEIARGKVEEAGLSDRIDTLALDIFNDLYPSGHDGVLFANQLVIWSGEDNVHLLRRAYDALPEGGRAMVFNVMSDDAGDGPLYSALDNAYFATLTAPRSRIYPWSSYEEWLREAGFGAVHRAPGDTWTPHGVISGVKGAD</sequence>
<dbReference type="InterPro" id="IPR029063">
    <property type="entry name" value="SAM-dependent_MTases_sf"/>
</dbReference>
<dbReference type="GO" id="GO:0032259">
    <property type="term" value="P:methylation"/>
    <property type="evidence" value="ECO:0007669"/>
    <property type="project" value="UniProtKB-KW"/>
</dbReference>
<keyword evidence="2" id="KW-0808">Transferase</keyword>
<evidence type="ECO:0000313" key="6">
    <source>
        <dbReference type="Proteomes" id="UP001501480"/>
    </source>
</evidence>
<organism evidence="5 6">
    <name type="scientific">Aeromicrobium halocynthiae</name>
    <dbReference type="NCBI Taxonomy" id="560557"/>
    <lineage>
        <taxon>Bacteria</taxon>
        <taxon>Bacillati</taxon>
        <taxon>Actinomycetota</taxon>
        <taxon>Actinomycetes</taxon>
        <taxon>Propionibacteriales</taxon>
        <taxon>Nocardioidaceae</taxon>
        <taxon>Aeromicrobium</taxon>
    </lineage>
</organism>
<evidence type="ECO:0000313" key="5">
    <source>
        <dbReference type="EMBL" id="GAA2083583.1"/>
    </source>
</evidence>
<reference evidence="5 6" key="1">
    <citation type="journal article" date="2019" name="Int. J. Syst. Evol. Microbiol.">
        <title>The Global Catalogue of Microorganisms (GCM) 10K type strain sequencing project: providing services to taxonomists for standard genome sequencing and annotation.</title>
        <authorList>
            <consortium name="The Broad Institute Genomics Platform"/>
            <consortium name="The Broad Institute Genome Sequencing Center for Infectious Disease"/>
            <person name="Wu L."/>
            <person name="Ma J."/>
        </authorList>
    </citation>
    <scope>NUCLEOTIDE SEQUENCE [LARGE SCALE GENOMIC DNA]</scope>
    <source>
        <strain evidence="5 6">JCM 15749</strain>
    </source>
</reference>
<feature type="domain" description="O-methyltransferase C-terminal" evidence="4">
    <location>
        <begin position="135"/>
        <end position="323"/>
    </location>
</feature>
<evidence type="ECO:0000256" key="2">
    <source>
        <dbReference type="ARBA" id="ARBA00022679"/>
    </source>
</evidence>
<dbReference type="RefSeq" id="WP_344329505.1">
    <property type="nucleotide sequence ID" value="NZ_BAAAPY010000011.1"/>
</dbReference>
<dbReference type="Proteomes" id="UP001501480">
    <property type="component" value="Unassembled WGS sequence"/>
</dbReference>
<keyword evidence="3" id="KW-0949">S-adenosyl-L-methionine</keyword>
<accession>A0ABN2W4K7</accession>
<keyword evidence="6" id="KW-1185">Reference proteome</keyword>
<dbReference type="Gene3D" id="1.20.58.1390">
    <property type="match status" value="1"/>
</dbReference>
<dbReference type="Pfam" id="PF00891">
    <property type="entry name" value="Methyltransf_2"/>
    <property type="match status" value="1"/>
</dbReference>
<dbReference type="InterPro" id="IPR001077">
    <property type="entry name" value="COMT_C"/>
</dbReference>
<proteinExistence type="predicted"/>
<dbReference type="SUPFAM" id="SSF53335">
    <property type="entry name" value="S-adenosyl-L-methionine-dependent methyltransferases"/>
    <property type="match status" value="1"/>
</dbReference>
<dbReference type="Gene3D" id="3.40.50.150">
    <property type="entry name" value="Vaccinia Virus protein VP39"/>
    <property type="match status" value="1"/>
</dbReference>
<dbReference type="InterPro" id="IPR036390">
    <property type="entry name" value="WH_DNA-bd_sf"/>
</dbReference>
<dbReference type="InterPro" id="IPR036388">
    <property type="entry name" value="WH-like_DNA-bd_sf"/>
</dbReference>
<dbReference type="PANTHER" id="PTHR43712:SF2">
    <property type="entry name" value="O-METHYLTRANSFERASE CICE"/>
    <property type="match status" value="1"/>
</dbReference>
<dbReference type="GO" id="GO:0008168">
    <property type="term" value="F:methyltransferase activity"/>
    <property type="evidence" value="ECO:0007669"/>
    <property type="project" value="UniProtKB-KW"/>
</dbReference>
<dbReference type="SUPFAM" id="SSF46785">
    <property type="entry name" value="Winged helix' DNA-binding domain"/>
    <property type="match status" value="1"/>
</dbReference>
<evidence type="ECO:0000256" key="3">
    <source>
        <dbReference type="ARBA" id="ARBA00022691"/>
    </source>
</evidence>
<evidence type="ECO:0000259" key="4">
    <source>
        <dbReference type="Pfam" id="PF00891"/>
    </source>
</evidence>
<gene>
    <name evidence="5" type="primary">bchU</name>
    <name evidence="5" type="ORF">GCM10009821_25930</name>
</gene>
<dbReference type="CDD" id="cd02440">
    <property type="entry name" value="AdoMet_MTases"/>
    <property type="match status" value="1"/>
</dbReference>
<dbReference type="PANTHER" id="PTHR43712">
    <property type="entry name" value="PUTATIVE (AFU_ORTHOLOGUE AFUA_4G14580)-RELATED"/>
    <property type="match status" value="1"/>
</dbReference>
<protein>
    <submittedName>
        <fullName evidence="5">C-20 methyltransferase BchU</fullName>
    </submittedName>
</protein>
<dbReference type="InterPro" id="IPR016461">
    <property type="entry name" value="COMT-like"/>
</dbReference>
<name>A0ABN2W4K7_9ACTN</name>